<evidence type="ECO:0000313" key="1">
    <source>
        <dbReference type="EMBL" id="KTD16907.1"/>
    </source>
</evidence>
<dbReference type="Proteomes" id="UP000055035">
    <property type="component" value="Unassembled WGS sequence"/>
</dbReference>
<dbReference type="AlphaFoldDB" id="A0A0W0V9T3"/>
<dbReference type="OrthoDB" id="9812283at2"/>
<reference evidence="1 2" key="1">
    <citation type="submission" date="2015-11" db="EMBL/GenBank/DDBJ databases">
        <title>Genomic analysis of 38 Legionella species identifies large and diverse effector repertoires.</title>
        <authorList>
            <person name="Burstein D."/>
            <person name="Amaro F."/>
            <person name="Zusman T."/>
            <person name="Lifshitz Z."/>
            <person name="Cohen O."/>
            <person name="Gilbert J.A."/>
            <person name="Pupko T."/>
            <person name="Shuman H.A."/>
            <person name="Segal G."/>
        </authorList>
    </citation>
    <scope>NUCLEOTIDE SEQUENCE [LARGE SCALE GENOMIC DNA]</scope>
    <source>
        <strain evidence="1 2">BL-540</strain>
    </source>
</reference>
<dbReference type="EMBL" id="LNYJ01000011">
    <property type="protein sequence ID" value="KTD16907.1"/>
    <property type="molecule type" value="Genomic_DNA"/>
</dbReference>
<proteinExistence type="predicted"/>
<dbReference type="STRING" id="456.Ljor_1213"/>
<dbReference type="PATRIC" id="fig|456.5.peg.1294"/>
<accession>A0A0W0V9T3</accession>
<evidence type="ECO:0000313" key="2">
    <source>
        <dbReference type="Proteomes" id="UP000055035"/>
    </source>
</evidence>
<organism evidence="1 2">
    <name type="scientific">Legionella jordanis</name>
    <dbReference type="NCBI Taxonomy" id="456"/>
    <lineage>
        <taxon>Bacteria</taxon>
        <taxon>Pseudomonadati</taxon>
        <taxon>Pseudomonadota</taxon>
        <taxon>Gammaproteobacteria</taxon>
        <taxon>Legionellales</taxon>
        <taxon>Legionellaceae</taxon>
        <taxon>Legionella</taxon>
    </lineage>
</organism>
<gene>
    <name evidence="1" type="ORF">Ljor_1213</name>
</gene>
<comment type="caution">
    <text evidence="1">The sequence shown here is derived from an EMBL/GenBank/DDBJ whole genome shotgun (WGS) entry which is preliminary data.</text>
</comment>
<sequence>MQSQIKIDEICDKNINFLIGSGASYGLFPTLQLSIHDEHSGRQHTIETLAEYFENESKNGLKTLLFMYYFQNCVNPVMQFDIDSLENETKNKVIDQYTNFLSTILEILYKRRSPERRCNIFTTNYDGCIVFSADQLLKKGLYDFAINDGTRGFKKRYLQVKNFNSFIYQSGIFEQSYTDVPQINCIHLHGSVYWQKEGDKIAVDYKKTNDFNEIKEKILLLNSFTQFTEIVSSPKAKLSNFDELDLSELTDDLKTEFWELYKKLPIVNPEKWKFHETVFEEHYYQMLRALSYELEKPNTVFISFGFSFADEHILNLVKRSLSNPTLQLFICCFNALELEIMKERFSGFNNVQLISLDSNINFELFNNKVLRLYNDESDGEK</sequence>
<dbReference type="RefSeq" id="WP_058470717.1">
    <property type="nucleotide sequence ID" value="NZ_CAAAIC010000012.1"/>
</dbReference>
<name>A0A0W0V9T3_9GAMM</name>
<keyword evidence="2" id="KW-1185">Reference proteome</keyword>
<protein>
    <submittedName>
        <fullName evidence="1">Uncharacterized protein</fullName>
    </submittedName>
</protein>